<dbReference type="Proteomes" id="UP000295783">
    <property type="component" value="Unassembled WGS sequence"/>
</dbReference>
<evidence type="ECO:0000313" key="3">
    <source>
        <dbReference type="Proteomes" id="UP000295783"/>
    </source>
</evidence>
<dbReference type="InterPro" id="IPR002347">
    <property type="entry name" value="SDR_fam"/>
</dbReference>
<organism evidence="2 3">
    <name type="scientific">Dongia mobilis</name>
    <dbReference type="NCBI Taxonomy" id="578943"/>
    <lineage>
        <taxon>Bacteria</taxon>
        <taxon>Pseudomonadati</taxon>
        <taxon>Pseudomonadota</taxon>
        <taxon>Alphaproteobacteria</taxon>
        <taxon>Rhodospirillales</taxon>
        <taxon>Dongiaceae</taxon>
        <taxon>Dongia</taxon>
    </lineage>
</organism>
<dbReference type="PANTHER" id="PTHR45458:SF1">
    <property type="entry name" value="SHORT CHAIN DEHYDROGENASE"/>
    <property type="match status" value="1"/>
</dbReference>
<dbReference type="RefSeq" id="WP_133611844.1">
    <property type="nucleotide sequence ID" value="NZ_SNYW01000006.1"/>
</dbReference>
<dbReference type="EMBL" id="SNYW01000006">
    <property type="protein sequence ID" value="TDQ83821.1"/>
    <property type="molecule type" value="Genomic_DNA"/>
</dbReference>
<dbReference type="Gene3D" id="3.40.50.720">
    <property type="entry name" value="NAD(P)-binding Rossmann-like Domain"/>
    <property type="match status" value="1"/>
</dbReference>
<comment type="caution">
    <text evidence="2">The sequence shown here is derived from an EMBL/GenBank/DDBJ whole genome shotgun (WGS) entry which is preliminary data.</text>
</comment>
<dbReference type="PRINTS" id="PR00081">
    <property type="entry name" value="GDHRDH"/>
</dbReference>
<name>A0A4V3DF27_9PROT</name>
<sequence length="226" mass="23555">MPTILITGANRGIGLELAKRYAAAGWVVIACCRKPKEARALAAIRGEVEIRTLDVAKPASIARLKAALGKRPIDLLLNNAGVYGQRGGFGRTDPKDFLATIQVNSLAPLLLAEALLPNLMKGGMKKIASITSKMGSIGDGPGGGGYAYRASKTALNMVMANAAAELKGKGISVVVLHPGWVQTDMGGRNAPVKVGDSAAGIMRVIDGLTPAQSGRFFNYDGSTIPW</sequence>
<evidence type="ECO:0000256" key="1">
    <source>
        <dbReference type="RuleBase" id="RU000363"/>
    </source>
</evidence>
<dbReference type="GO" id="GO:0016616">
    <property type="term" value="F:oxidoreductase activity, acting on the CH-OH group of donors, NAD or NADP as acceptor"/>
    <property type="evidence" value="ECO:0007669"/>
    <property type="project" value="TreeGrafter"/>
</dbReference>
<protein>
    <submittedName>
        <fullName evidence="2">Short-subunit dehydrogenase</fullName>
    </submittedName>
</protein>
<proteinExistence type="inferred from homology"/>
<reference evidence="2 3" key="1">
    <citation type="submission" date="2019-03" db="EMBL/GenBank/DDBJ databases">
        <title>Genomic Encyclopedia of Type Strains, Phase III (KMG-III): the genomes of soil and plant-associated and newly described type strains.</title>
        <authorList>
            <person name="Whitman W."/>
        </authorList>
    </citation>
    <scope>NUCLEOTIDE SEQUENCE [LARGE SCALE GENOMIC DNA]</scope>
    <source>
        <strain evidence="2 3">CGMCC 1.7660</strain>
    </source>
</reference>
<dbReference type="CDD" id="cd05325">
    <property type="entry name" value="carb_red_sniffer_like_SDR_c"/>
    <property type="match status" value="1"/>
</dbReference>
<evidence type="ECO:0000313" key="2">
    <source>
        <dbReference type="EMBL" id="TDQ83821.1"/>
    </source>
</evidence>
<dbReference type="InterPro" id="IPR052184">
    <property type="entry name" value="SDR_enzymes"/>
</dbReference>
<dbReference type="Pfam" id="PF00106">
    <property type="entry name" value="adh_short"/>
    <property type="match status" value="1"/>
</dbReference>
<dbReference type="PRINTS" id="PR00080">
    <property type="entry name" value="SDRFAMILY"/>
</dbReference>
<dbReference type="SUPFAM" id="SSF51735">
    <property type="entry name" value="NAD(P)-binding Rossmann-fold domains"/>
    <property type="match status" value="1"/>
</dbReference>
<dbReference type="OrthoDB" id="9785826at2"/>
<comment type="similarity">
    <text evidence="1">Belongs to the short-chain dehydrogenases/reductases (SDR) family.</text>
</comment>
<dbReference type="AlphaFoldDB" id="A0A4V3DF27"/>
<dbReference type="InterPro" id="IPR036291">
    <property type="entry name" value="NAD(P)-bd_dom_sf"/>
</dbReference>
<gene>
    <name evidence="2" type="ORF">A8950_0364</name>
</gene>
<accession>A0A4V3DF27</accession>
<keyword evidence="3" id="KW-1185">Reference proteome</keyword>
<dbReference type="PANTHER" id="PTHR45458">
    <property type="entry name" value="SHORT-CHAIN DEHYDROGENASE/REDUCTASE SDR"/>
    <property type="match status" value="1"/>
</dbReference>